<evidence type="ECO:0000313" key="2">
    <source>
        <dbReference type="EMBL" id="MPM72734.1"/>
    </source>
</evidence>
<protein>
    <submittedName>
        <fullName evidence="2">Uncharacterized protein</fullName>
    </submittedName>
</protein>
<sequence>MAANGNVVLKQKALRQQTRRRKREVRHSGERPRRNFQRVDAQRTARVLVHGAEIRGEARFAKLRLHPRAICLRQVRHPVCSNPNHMIFLF</sequence>
<gene>
    <name evidence="2" type="ORF">SDC9_119710</name>
</gene>
<name>A0A645C9I7_9ZZZZ</name>
<dbReference type="AlphaFoldDB" id="A0A645C9I7"/>
<feature type="region of interest" description="Disordered" evidence="1">
    <location>
        <begin position="1"/>
        <end position="34"/>
    </location>
</feature>
<evidence type="ECO:0000256" key="1">
    <source>
        <dbReference type="SAM" id="MobiDB-lite"/>
    </source>
</evidence>
<reference evidence="2" key="1">
    <citation type="submission" date="2019-08" db="EMBL/GenBank/DDBJ databases">
        <authorList>
            <person name="Kucharzyk K."/>
            <person name="Murdoch R.W."/>
            <person name="Higgins S."/>
            <person name="Loffler F."/>
        </authorList>
    </citation>
    <scope>NUCLEOTIDE SEQUENCE</scope>
</reference>
<dbReference type="EMBL" id="VSSQ01024922">
    <property type="protein sequence ID" value="MPM72734.1"/>
    <property type="molecule type" value="Genomic_DNA"/>
</dbReference>
<comment type="caution">
    <text evidence="2">The sequence shown here is derived from an EMBL/GenBank/DDBJ whole genome shotgun (WGS) entry which is preliminary data.</text>
</comment>
<organism evidence="2">
    <name type="scientific">bioreactor metagenome</name>
    <dbReference type="NCBI Taxonomy" id="1076179"/>
    <lineage>
        <taxon>unclassified sequences</taxon>
        <taxon>metagenomes</taxon>
        <taxon>ecological metagenomes</taxon>
    </lineage>
</organism>
<proteinExistence type="predicted"/>
<accession>A0A645C9I7</accession>